<keyword evidence="2" id="KW-1185">Reference proteome</keyword>
<comment type="caution">
    <text evidence="1">The sequence shown here is derived from an EMBL/GenBank/DDBJ whole genome shotgun (WGS) entry which is preliminary data.</text>
</comment>
<name>A0AAD7JZE8_9AGAR</name>
<evidence type="ECO:0000313" key="1">
    <source>
        <dbReference type="EMBL" id="KAJ7772536.1"/>
    </source>
</evidence>
<protein>
    <submittedName>
        <fullName evidence="1">Uncharacterized protein</fullName>
    </submittedName>
</protein>
<dbReference type="Proteomes" id="UP001215280">
    <property type="component" value="Unassembled WGS sequence"/>
</dbReference>
<sequence length="291" mass="32327">MSPPSSLYFCAILGANDRVEDHWMLTDLSFATTLANTDTSDIHIFTTVPLRDYACCSPSGYVKFGDPASDRLELRVPDDSFVKMEIGEVKSAVHNNGTTVSWSTACFSRQWLEGNVPWHGYVAAAEDRESDSLVPSNSNYTRGGVSMLTTFATSAADHNIIAPLPYRAHHASTKPTHYGDHPTPLGEQRHRPLQELAEQANSLRREFSVAYESDIAANTQTQRPLPMPQFTNKILDRFKIIRRVDALASPHKTTRPAPFAALSNRRRPFPESTFKNRWSTGVRSAASQCTG</sequence>
<accession>A0AAD7JZE8</accession>
<reference evidence="1" key="1">
    <citation type="submission" date="2023-03" db="EMBL/GenBank/DDBJ databases">
        <title>Massive genome expansion in bonnet fungi (Mycena s.s.) driven by repeated elements and novel gene families across ecological guilds.</title>
        <authorList>
            <consortium name="Lawrence Berkeley National Laboratory"/>
            <person name="Harder C.B."/>
            <person name="Miyauchi S."/>
            <person name="Viragh M."/>
            <person name="Kuo A."/>
            <person name="Thoen E."/>
            <person name="Andreopoulos B."/>
            <person name="Lu D."/>
            <person name="Skrede I."/>
            <person name="Drula E."/>
            <person name="Henrissat B."/>
            <person name="Morin E."/>
            <person name="Kohler A."/>
            <person name="Barry K."/>
            <person name="LaButti K."/>
            <person name="Morin E."/>
            <person name="Salamov A."/>
            <person name="Lipzen A."/>
            <person name="Mereny Z."/>
            <person name="Hegedus B."/>
            <person name="Baldrian P."/>
            <person name="Stursova M."/>
            <person name="Weitz H."/>
            <person name="Taylor A."/>
            <person name="Grigoriev I.V."/>
            <person name="Nagy L.G."/>
            <person name="Martin F."/>
            <person name="Kauserud H."/>
        </authorList>
    </citation>
    <scope>NUCLEOTIDE SEQUENCE</scope>
    <source>
        <strain evidence="1">CBHHK188m</strain>
    </source>
</reference>
<evidence type="ECO:0000313" key="2">
    <source>
        <dbReference type="Proteomes" id="UP001215280"/>
    </source>
</evidence>
<dbReference type="AlphaFoldDB" id="A0AAD7JZE8"/>
<gene>
    <name evidence="1" type="ORF">DFH07DRAFT_953003</name>
</gene>
<organism evidence="1 2">
    <name type="scientific">Mycena maculata</name>
    <dbReference type="NCBI Taxonomy" id="230809"/>
    <lineage>
        <taxon>Eukaryota</taxon>
        <taxon>Fungi</taxon>
        <taxon>Dikarya</taxon>
        <taxon>Basidiomycota</taxon>
        <taxon>Agaricomycotina</taxon>
        <taxon>Agaricomycetes</taxon>
        <taxon>Agaricomycetidae</taxon>
        <taxon>Agaricales</taxon>
        <taxon>Marasmiineae</taxon>
        <taxon>Mycenaceae</taxon>
        <taxon>Mycena</taxon>
    </lineage>
</organism>
<proteinExistence type="predicted"/>
<dbReference type="EMBL" id="JARJLG010000019">
    <property type="protein sequence ID" value="KAJ7772536.1"/>
    <property type="molecule type" value="Genomic_DNA"/>
</dbReference>